<keyword evidence="2" id="KW-0479">Metal-binding</keyword>
<dbReference type="AlphaFoldDB" id="A0A6A6QIJ3"/>
<dbReference type="PROSITE" id="PS00463">
    <property type="entry name" value="ZN2_CY6_FUNGAL_1"/>
    <property type="match status" value="1"/>
</dbReference>
<dbReference type="GO" id="GO:0006351">
    <property type="term" value="P:DNA-templated transcription"/>
    <property type="evidence" value="ECO:0007669"/>
    <property type="project" value="InterPro"/>
</dbReference>
<evidence type="ECO:0000313" key="9">
    <source>
        <dbReference type="EMBL" id="KAF2492258.1"/>
    </source>
</evidence>
<dbReference type="SMART" id="SM00906">
    <property type="entry name" value="Fungal_trans"/>
    <property type="match status" value="1"/>
</dbReference>
<evidence type="ECO:0000256" key="1">
    <source>
        <dbReference type="ARBA" id="ARBA00004123"/>
    </source>
</evidence>
<dbReference type="Gene3D" id="4.10.240.10">
    <property type="entry name" value="Zn(2)-C6 fungal-type DNA-binding domain"/>
    <property type="match status" value="1"/>
</dbReference>
<dbReference type="InterPro" id="IPR007219">
    <property type="entry name" value="XnlR_reg_dom"/>
</dbReference>
<feature type="region of interest" description="Disordered" evidence="7">
    <location>
        <begin position="96"/>
        <end position="146"/>
    </location>
</feature>
<dbReference type="PANTHER" id="PTHR31845">
    <property type="entry name" value="FINGER DOMAIN PROTEIN, PUTATIVE-RELATED"/>
    <property type="match status" value="1"/>
</dbReference>
<evidence type="ECO:0000256" key="5">
    <source>
        <dbReference type="ARBA" id="ARBA00023163"/>
    </source>
</evidence>
<proteinExistence type="predicted"/>
<gene>
    <name evidence="9" type="ORF">BU16DRAFT_467169</name>
</gene>
<dbReference type="GO" id="GO:0005634">
    <property type="term" value="C:nucleus"/>
    <property type="evidence" value="ECO:0007669"/>
    <property type="project" value="UniProtKB-SubCell"/>
</dbReference>
<dbReference type="OrthoDB" id="4060227at2759"/>
<keyword evidence="3" id="KW-0805">Transcription regulation</keyword>
<evidence type="ECO:0000256" key="2">
    <source>
        <dbReference type="ARBA" id="ARBA00022723"/>
    </source>
</evidence>
<dbReference type="PROSITE" id="PS50048">
    <property type="entry name" value="ZN2_CY6_FUNGAL_2"/>
    <property type="match status" value="1"/>
</dbReference>
<dbReference type="InterPro" id="IPR036864">
    <property type="entry name" value="Zn2-C6_fun-type_DNA-bd_sf"/>
</dbReference>
<feature type="compositionally biased region" description="Polar residues" evidence="7">
    <location>
        <begin position="106"/>
        <end position="117"/>
    </location>
</feature>
<evidence type="ECO:0000256" key="6">
    <source>
        <dbReference type="ARBA" id="ARBA00023242"/>
    </source>
</evidence>
<dbReference type="InterPro" id="IPR001138">
    <property type="entry name" value="Zn2Cys6_DnaBD"/>
</dbReference>
<keyword evidence="10" id="KW-1185">Reference proteome</keyword>
<dbReference type="Proteomes" id="UP000799750">
    <property type="component" value="Unassembled WGS sequence"/>
</dbReference>
<dbReference type="GO" id="GO:0000976">
    <property type="term" value="F:transcription cis-regulatory region binding"/>
    <property type="evidence" value="ECO:0007669"/>
    <property type="project" value="TreeGrafter"/>
</dbReference>
<keyword evidence="4" id="KW-0238">DNA-binding</keyword>
<keyword evidence="5" id="KW-0804">Transcription</keyword>
<dbReference type="Pfam" id="PF00172">
    <property type="entry name" value="Zn_clus"/>
    <property type="match status" value="1"/>
</dbReference>
<accession>A0A6A6QIJ3</accession>
<keyword evidence="6" id="KW-0539">Nucleus</keyword>
<dbReference type="SUPFAM" id="SSF57701">
    <property type="entry name" value="Zn2/Cys6 DNA-binding domain"/>
    <property type="match status" value="1"/>
</dbReference>
<dbReference type="InterPro" id="IPR051089">
    <property type="entry name" value="prtT"/>
</dbReference>
<evidence type="ECO:0000256" key="7">
    <source>
        <dbReference type="SAM" id="MobiDB-lite"/>
    </source>
</evidence>
<sequence length="664" mass="74609">MEIISLPVDGGGLRELFGDRKVPDISRKITACVACRKQKIKCNMRDGRAPCLRCKKRGLSCTVNRSLQMLLEEDADWKTSITRKIQRLEGSLAELRGERRLHKSHTPPNTEASSIPLSQEPRTDKRRGVRPSSVTMPPPVRAPSDQSWEVVMDEESGPATIPAACVEEHTSYARPPGRTRVGPDLIDQGVLTYDQAQTLLELYSNRLDHFLYQILGEHKDLDAIRFDSSLLLAGICTVGALHSAELGHLYERCYKGFMDRCAAQMFLNENRLDDIRGLCIGAFWLSEISWSLVASAVRLATQLQLHRSINTALKDDLRSYYETRLYYLVYVCDHHFSVAYGRPSMSRECDSIRSASRFLATKHACEDDARLVSQINIWRISSSVFETFGVDVEKPISLDHLPKIHRLMISLDTWRADWSESLKTHALIGDYSQIGVGLHFHFAKVFLCSLAFRGVTSDSHDLHPDMEEIANAAVVSAKSILRTIIHHKSVQSHLHGLPLYFDTMIAFAVVFLLKVATKFSRSVRTGSVDILPLVKDMASVLRKAAAKMHRQHLLRFIAEGVDKLLQRCEGPSTVPQIAGSHASMLQESQAYHGHTETLDGGFNWIDNMQNFDLLSSHNDFSSTASWPYTMDFDPVMDIGTWDTTEQIPTSITSPQNSNETSGLR</sequence>
<comment type="subcellular location">
    <subcellularLocation>
        <location evidence="1">Nucleus</location>
    </subcellularLocation>
</comment>
<dbReference type="GO" id="GO:0000981">
    <property type="term" value="F:DNA-binding transcription factor activity, RNA polymerase II-specific"/>
    <property type="evidence" value="ECO:0007669"/>
    <property type="project" value="InterPro"/>
</dbReference>
<name>A0A6A6QIJ3_9PEZI</name>
<protein>
    <recommendedName>
        <fullName evidence="8">Zn(2)-C6 fungal-type domain-containing protein</fullName>
    </recommendedName>
</protein>
<evidence type="ECO:0000313" key="10">
    <source>
        <dbReference type="Proteomes" id="UP000799750"/>
    </source>
</evidence>
<evidence type="ECO:0000259" key="8">
    <source>
        <dbReference type="PROSITE" id="PS50048"/>
    </source>
</evidence>
<dbReference type="CDD" id="cd00067">
    <property type="entry name" value="GAL4"/>
    <property type="match status" value="1"/>
</dbReference>
<evidence type="ECO:0000256" key="4">
    <source>
        <dbReference type="ARBA" id="ARBA00023125"/>
    </source>
</evidence>
<organism evidence="9 10">
    <name type="scientific">Lophium mytilinum</name>
    <dbReference type="NCBI Taxonomy" id="390894"/>
    <lineage>
        <taxon>Eukaryota</taxon>
        <taxon>Fungi</taxon>
        <taxon>Dikarya</taxon>
        <taxon>Ascomycota</taxon>
        <taxon>Pezizomycotina</taxon>
        <taxon>Dothideomycetes</taxon>
        <taxon>Pleosporomycetidae</taxon>
        <taxon>Mytilinidiales</taxon>
        <taxon>Mytilinidiaceae</taxon>
        <taxon>Lophium</taxon>
    </lineage>
</organism>
<evidence type="ECO:0000256" key="3">
    <source>
        <dbReference type="ARBA" id="ARBA00023015"/>
    </source>
</evidence>
<dbReference type="GO" id="GO:0008270">
    <property type="term" value="F:zinc ion binding"/>
    <property type="evidence" value="ECO:0007669"/>
    <property type="project" value="InterPro"/>
</dbReference>
<dbReference type="EMBL" id="MU004194">
    <property type="protein sequence ID" value="KAF2492258.1"/>
    <property type="molecule type" value="Genomic_DNA"/>
</dbReference>
<dbReference type="SMART" id="SM00066">
    <property type="entry name" value="GAL4"/>
    <property type="match status" value="1"/>
</dbReference>
<feature type="domain" description="Zn(2)-C6 fungal-type" evidence="8">
    <location>
        <begin position="31"/>
        <end position="63"/>
    </location>
</feature>
<dbReference type="PANTHER" id="PTHR31845:SF17">
    <property type="entry name" value="ZN(II)2CYS6 TRANSCRIPTION FACTOR (EUROFUNG)"/>
    <property type="match status" value="1"/>
</dbReference>
<reference evidence="9" key="1">
    <citation type="journal article" date="2020" name="Stud. Mycol.">
        <title>101 Dothideomycetes genomes: a test case for predicting lifestyles and emergence of pathogens.</title>
        <authorList>
            <person name="Haridas S."/>
            <person name="Albert R."/>
            <person name="Binder M."/>
            <person name="Bloem J."/>
            <person name="Labutti K."/>
            <person name="Salamov A."/>
            <person name="Andreopoulos B."/>
            <person name="Baker S."/>
            <person name="Barry K."/>
            <person name="Bills G."/>
            <person name="Bluhm B."/>
            <person name="Cannon C."/>
            <person name="Castanera R."/>
            <person name="Culley D."/>
            <person name="Daum C."/>
            <person name="Ezra D."/>
            <person name="Gonzalez J."/>
            <person name="Henrissat B."/>
            <person name="Kuo A."/>
            <person name="Liang C."/>
            <person name="Lipzen A."/>
            <person name="Lutzoni F."/>
            <person name="Magnuson J."/>
            <person name="Mondo S."/>
            <person name="Nolan M."/>
            <person name="Ohm R."/>
            <person name="Pangilinan J."/>
            <person name="Park H.-J."/>
            <person name="Ramirez L."/>
            <person name="Alfaro M."/>
            <person name="Sun H."/>
            <person name="Tritt A."/>
            <person name="Yoshinaga Y."/>
            <person name="Zwiers L.-H."/>
            <person name="Turgeon B."/>
            <person name="Goodwin S."/>
            <person name="Spatafora J."/>
            <person name="Crous P."/>
            <person name="Grigoriev I."/>
        </authorList>
    </citation>
    <scope>NUCLEOTIDE SEQUENCE</scope>
    <source>
        <strain evidence="9">CBS 269.34</strain>
    </source>
</reference>
<dbReference type="CDD" id="cd12148">
    <property type="entry name" value="fungal_TF_MHR"/>
    <property type="match status" value="1"/>
</dbReference>